<dbReference type="Pfam" id="PF01022">
    <property type="entry name" value="HTH_5"/>
    <property type="match status" value="1"/>
</dbReference>
<evidence type="ECO:0000313" key="3">
    <source>
        <dbReference type="Proteomes" id="UP000248326"/>
    </source>
</evidence>
<sequence>MESREAMLAHLKRNGPTTIKQLIDHLGLAETAVRHHLHLLERQGFVQQGGPVDSDGVGRPAKTYQLTDTAEGLFPKQYRQLLELVLTTANAHGELPALMTHLTEHLVHELTPKLHGLNGEDRLKAAVHHLDLSGPLVDLERTPGGWEVHAYNCPYLAVGRKFEAVCDLAPRVLTLATGLPAERPACQRDGERACRLTIGRSGG</sequence>
<dbReference type="Gene3D" id="1.10.10.10">
    <property type="entry name" value="Winged helix-like DNA-binding domain superfamily/Winged helix DNA-binding domain"/>
    <property type="match status" value="1"/>
</dbReference>
<feature type="domain" description="HTH arsR-type" evidence="1">
    <location>
        <begin position="11"/>
        <end position="47"/>
    </location>
</feature>
<dbReference type="InterPro" id="IPR001845">
    <property type="entry name" value="HTH_ArsR_DNA-bd_dom"/>
</dbReference>
<evidence type="ECO:0000259" key="1">
    <source>
        <dbReference type="Pfam" id="PF01022"/>
    </source>
</evidence>
<proteinExistence type="predicted"/>
<dbReference type="GO" id="GO:0003700">
    <property type="term" value="F:DNA-binding transcription factor activity"/>
    <property type="evidence" value="ECO:0007669"/>
    <property type="project" value="InterPro"/>
</dbReference>
<dbReference type="OrthoDB" id="69917at2"/>
<name>A0A318S709_9DEIO</name>
<reference evidence="2 3" key="1">
    <citation type="submission" date="2018-06" db="EMBL/GenBank/DDBJ databases">
        <title>Genomic Encyclopedia of Type Strains, Phase IV (KMG-IV): sequencing the most valuable type-strain genomes for metagenomic binning, comparative biology and taxonomic classification.</title>
        <authorList>
            <person name="Goeker M."/>
        </authorList>
    </citation>
    <scope>NUCLEOTIDE SEQUENCE [LARGE SCALE GENOMIC DNA]</scope>
    <source>
        <strain evidence="2 3">DSM 18048</strain>
    </source>
</reference>
<comment type="caution">
    <text evidence="2">The sequence shown here is derived from an EMBL/GenBank/DDBJ whole genome shotgun (WGS) entry which is preliminary data.</text>
</comment>
<accession>A0A318S709</accession>
<dbReference type="InterPro" id="IPR036388">
    <property type="entry name" value="WH-like_DNA-bd_sf"/>
</dbReference>
<dbReference type="SUPFAM" id="SSF46785">
    <property type="entry name" value="Winged helix' DNA-binding domain"/>
    <property type="match status" value="1"/>
</dbReference>
<dbReference type="RefSeq" id="WP_110888287.1">
    <property type="nucleotide sequence ID" value="NZ_QJSX01000017.1"/>
</dbReference>
<dbReference type="InterPro" id="IPR036390">
    <property type="entry name" value="WH_DNA-bd_sf"/>
</dbReference>
<organism evidence="2 3">
    <name type="scientific">Deinococcus yavapaiensis KR-236</name>
    <dbReference type="NCBI Taxonomy" id="694435"/>
    <lineage>
        <taxon>Bacteria</taxon>
        <taxon>Thermotogati</taxon>
        <taxon>Deinococcota</taxon>
        <taxon>Deinococci</taxon>
        <taxon>Deinococcales</taxon>
        <taxon>Deinococcaceae</taxon>
        <taxon>Deinococcus</taxon>
    </lineage>
</organism>
<dbReference type="EMBL" id="QJSX01000017">
    <property type="protein sequence ID" value="PYE50521.1"/>
    <property type="molecule type" value="Genomic_DNA"/>
</dbReference>
<dbReference type="AlphaFoldDB" id="A0A318S709"/>
<keyword evidence="3" id="KW-1185">Reference proteome</keyword>
<dbReference type="CDD" id="cd00090">
    <property type="entry name" value="HTH_ARSR"/>
    <property type="match status" value="1"/>
</dbReference>
<gene>
    <name evidence="2" type="ORF">DES52_11739</name>
</gene>
<protein>
    <submittedName>
        <fullName evidence="2">Transcriptional regulator</fullName>
    </submittedName>
</protein>
<dbReference type="Proteomes" id="UP000248326">
    <property type="component" value="Unassembled WGS sequence"/>
</dbReference>
<evidence type="ECO:0000313" key="2">
    <source>
        <dbReference type="EMBL" id="PYE50521.1"/>
    </source>
</evidence>
<dbReference type="InterPro" id="IPR011991">
    <property type="entry name" value="ArsR-like_HTH"/>
</dbReference>